<reference evidence="2 3" key="1">
    <citation type="journal article" date="2011" name="Stand. Genomic Sci.">
        <title>Complete genome sequence of Deinococcus maricopensis type strain (LB-34).</title>
        <authorList>
            <person name="Pukall R."/>
            <person name="Zeytun A."/>
            <person name="Lucas S."/>
            <person name="Lapidus A."/>
            <person name="Hammon N."/>
            <person name="Deshpande S."/>
            <person name="Nolan M."/>
            <person name="Cheng J.F."/>
            <person name="Pitluck S."/>
            <person name="Liolios K."/>
            <person name="Pagani I."/>
            <person name="Mikhailova N."/>
            <person name="Ivanova N."/>
            <person name="Mavromatis K."/>
            <person name="Pati A."/>
            <person name="Tapia R."/>
            <person name="Han C."/>
            <person name="Goodwin L."/>
            <person name="Chen A."/>
            <person name="Palaniappan K."/>
            <person name="Land M."/>
            <person name="Hauser L."/>
            <person name="Chang Y.J."/>
            <person name="Jeffries C.D."/>
            <person name="Brambilla E.M."/>
            <person name="Rohde M."/>
            <person name="Goker M."/>
            <person name="Detter J.C."/>
            <person name="Woyke T."/>
            <person name="Bristow J."/>
            <person name="Eisen J.A."/>
            <person name="Markowitz V."/>
            <person name="Hugenholtz P."/>
            <person name="Kyrpides N.C."/>
            <person name="Klenk H.P."/>
        </authorList>
    </citation>
    <scope>NUCLEOTIDE SEQUENCE [LARGE SCALE GENOMIC DNA]</scope>
    <source>
        <strain evidence="3">DSM 21211 / LMG 22137 / NRRL B-23946 / LB-34</strain>
    </source>
</reference>
<dbReference type="EMBL" id="CP002454">
    <property type="protein sequence ID" value="ADV67769.1"/>
    <property type="molecule type" value="Genomic_DNA"/>
</dbReference>
<keyword evidence="1" id="KW-0472">Membrane</keyword>
<sequence>MLGFLVFLACPVLAVFAAWRAWRSRGVPRAGFGLLGCAALAAAAAGLFLTALVPWPAWFQTSGSFGGSTNSTTILTAKWSTSAAFVLGGASALTLRRRAAWLAGVPLLAAFGIVLQWGAFFRWVG</sequence>
<feature type="transmembrane region" description="Helical" evidence="1">
    <location>
        <begin position="99"/>
        <end position="120"/>
    </location>
</feature>
<feature type="transmembrane region" description="Helical" evidence="1">
    <location>
        <begin position="33"/>
        <end position="55"/>
    </location>
</feature>
<accession>E8U9N0</accession>
<dbReference type="RefSeq" id="WP_013557274.1">
    <property type="nucleotide sequence ID" value="NC_014958.1"/>
</dbReference>
<proteinExistence type="predicted"/>
<reference evidence="3" key="2">
    <citation type="submission" date="2011-01" db="EMBL/GenBank/DDBJ databases">
        <title>The complete genome of Deinococcus maricopensis DSM 21211.</title>
        <authorList>
            <consortium name="US DOE Joint Genome Institute (JGI-PGF)"/>
            <person name="Lucas S."/>
            <person name="Copeland A."/>
            <person name="Lapidus A."/>
            <person name="Goodwin L."/>
            <person name="Pitluck S."/>
            <person name="Kyrpides N."/>
            <person name="Mavromatis K."/>
            <person name="Pagani I."/>
            <person name="Ivanova N."/>
            <person name="Ovchinnikova G."/>
            <person name="Zeytun A."/>
            <person name="Detter J.C."/>
            <person name="Han C."/>
            <person name="Land M."/>
            <person name="Hauser L."/>
            <person name="Markowitz V."/>
            <person name="Cheng J.-F."/>
            <person name="Hugenholtz P."/>
            <person name="Woyke T."/>
            <person name="Wu D."/>
            <person name="Pukall R."/>
            <person name="Gehrich-Schroeter G."/>
            <person name="Brambilla E."/>
            <person name="Klenk H.-P."/>
            <person name="Eisen J.A."/>
        </authorList>
    </citation>
    <scope>NUCLEOTIDE SEQUENCE [LARGE SCALE GENOMIC DNA]</scope>
    <source>
        <strain evidence="3">DSM 21211 / LMG 22137 / NRRL B-23946 / LB-34</strain>
    </source>
</reference>
<keyword evidence="1" id="KW-1133">Transmembrane helix</keyword>
<keyword evidence="3" id="KW-1185">Reference proteome</keyword>
<evidence type="ECO:0000256" key="1">
    <source>
        <dbReference type="SAM" id="Phobius"/>
    </source>
</evidence>
<dbReference type="HOGENOM" id="CLU_1988971_0_0_0"/>
<dbReference type="AlphaFoldDB" id="E8U9N0"/>
<dbReference type="Proteomes" id="UP000008635">
    <property type="component" value="Chromosome"/>
</dbReference>
<evidence type="ECO:0000313" key="3">
    <source>
        <dbReference type="Proteomes" id="UP000008635"/>
    </source>
</evidence>
<gene>
    <name evidence="2" type="ordered locus">Deima_2127</name>
</gene>
<protein>
    <submittedName>
        <fullName evidence="2">Uncharacterized protein</fullName>
    </submittedName>
</protein>
<name>E8U9N0_DEIML</name>
<organism evidence="2 3">
    <name type="scientific">Deinococcus maricopensis (strain DSM 21211 / LMG 22137 / NRRL B-23946 / LB-34)</name>
    <dbReference type="NCBI Taxonomy" id="709986"/>
    <lineage>
        <taxon>Bacteria</taxon>
        <taxon>Thermotogati</taxon>
        <taxon>Deinococcota</taxon>
        <taxon>Deinococci</taxon>
        <taxon>Deinococcales</taxon>
        <taxon>Deinococcaceae</taxon>
        <taxon>Deinococcus</taxon>
    </lineage>
</organism>
<evidence type="ECO:0000313" key="2">
    <source>
        <dbReference type="EMBL" id="ADV67769.1"/>
    </source>
</evidence>
<dbReference type="KEGG" id="dmr:Deima_2127"/>
<keyword evidence="1" id="KW-0812">Transmembrane</keyword>